<keyword evidence="4" id="KW-0233">DNA recombination</keyword>
<feature type="domain" description="Cas12f1-like TNB" evidence="6">
    <location>
        <begin position="313"/>
        <end position="391"/>
    </location>
</feature>
<dbReference type="InterPro" id="IPR001959">
    <property type="entry name" value="Transposase"/>
</dbReference>
<evidence type="ECO:0000256" key="4">
    <source>
        <dbReference type="ARBA" id="ARBA00023172"/>
    </source>
</evidence>
<evidence type="ECO:0000256" key="1">
    <source>
        <dbReference type="ARBA" id="ARBA00008761"/>
    </source>
</evidence>
<evidence type="ECO:0000259" key="5">
    <source>
        <dbReference type="Pfam" id="PF01385"/>
    </source>
</evidence>
<dbReference type="NCBIfam" id="NF040570">
    <property type="entry name" value="guided_TnpB"/>
    <property type="match status" value="1"/>
</dbReference>
<protein>
    <submittedName>
        <fullName evidence="7">Transposase, IS605 OrfB family</fullName>
    </submittedName>
</protein>
<dbReference type="NCBIfam" id="TIGR01766">
    <property type="entry name" value="IS200/IS605 family accessory protein TnpB-like domain"/>
    <property type="match status" value="1"/>
</dbReference>
<evidence type="ECO:0000313" key="8">
    <source>
        <dbReference type="Proteomes" id="UP000010478"/>
    </source>
</evidence>
<geneLocation type="plasmid" evidence="7 8">
    <name>pOSC7112.02</name>
</geneLocation>
<dbReference type="GO" id="GO:0032196">
    <property type="term" value="P:transposition"/>
    <property type="evidence" value="ECO:0007669"/>
    <property type="project" value="UniProtKB-KW"/>
</dbReference>
<feature type="domain" description="Probable transposase IS891/IS1136/IS1341" evidence="5">
    <location>
        <begin position="187"/>
        <end position="294"/>
    </location>
</feature>
<keyword evidence="8" id="KW-1185">Reference proteome</keyword>
<sequence>MQLAERHIIKSTENRFVEIDGLAFKSKNLYNAANYIIRQSFVYGWGYINYNEMNHLMKSHQAYKELPAKVSQQILMILDKNWKSFFEAVKAYKREPTKFTGRPKLPKYKDKVKGRNILVYTIQAISRQQLKKGIIKLSGTNILIKTKIEQEQICQVRLIPKCDCYVIEVIYNACAERSRSEPESTVDENQKELIASIDLGLNNLMALTSNQPGFTPLLINGRPLKSINQFYNKRKAQLQSQLKGLRKTSSRIQRLTRCRNQKIDNYLHHASRDIINILRERKMGTLVIGKNVQWKNEINLGKQTNQNFVTVPHARLIEMLEYKAALVGIRVMVQEESYTSRSSFLNLDPIPVCGENDADRVKFCGKRIKRGLYKTSSGRLINADVNGSYNILRKAVPNAFSDGIESCVVQPRRVNPLEVKKKGEGLDASHVM</sequence>
<reference evidence="7 8" key="1">
    <citation type="submission" date="2012-05" db="EMBL/GenBank/DDBJ databases">
        <title>Finished plasmid 2 of genome of Oscillatoria sp. PCC 7112.</title>
        <authorList>
            <consortium name="US DOE Joint Genome Institute"/>
            <person name="Gugger M."/>
            <person name="Coursin T."/>
            <person name="Rippka R."/>
            <person name="Tandeau De Marsac N."/>
            <person name="Huntemann M."/>
            <person name="Wei C.-L."/>
            <person name="Han J."/>
            <person name="Detter J.C."/>
            <person name="Han C."/>
            <person name="Tapia R."/>
            <person name="Davenport K."/>
            <person name="Daligault H."/>
            <person name="Erkkila T."/>
            <person name="Gu W."/>
            <person name="Munk A.C.C."/>
            <person name="Teshima H."/>
            <person name="Xu Y."/>
            <person name="Chain P."/>
            <person name="Chen A."/>
            <person name="Krypides N."/>
            <person name="Mavromatis K."/>
            <person name="Markowitz V."/>
            <person name="Szeto E."/>
            <person name="Ivanova N."/>
            <person name="Mikhailova N."/>
            <person name="Ovchinnikova G."/>
            <person name="Pagani I."/>
            <person name="Pati A."/>
            <person name="Goodwin L."/>
            <person name="Peters L."/>
            <person name="Pitluck S."/>
            <person name="Woyke T."/>
            <person name="Kerfeld C."/>
        </authorList>
    </citation>
    <scope>NUCLEOTIDE SEQUENCE [LARGE SCALE GENOMIC DNA]</scope>
    <source>
        <strain evidence="7 8">PCC 7112</strain>
        <plasmid evidence="7 8">pOSC7112.02</plasmid>
    </source>
</reference>
<proteinExistence type="inferred from homology"/>
<evidence type="ECO:0000256" key="3">
    <source>
        <dbReference type="ARBA" id="ARBA00023125"/>
    </source>
</evidence>
<keyword evidence="3" id="KW-0238">DNA-binding</keyword>
<evidence type="ECO:0000259" key="6">
    <source>
        <dbReference type="Pfam" id="PF07282"/>
    </source>
</evidence>
<dbReference type="RefSeq" id="WP_015179745.1">
    <property type="nucleotide sequence ID" value="NC_019730.1"/>
</dbReference>
<gene>
    <name evidence="7" type="ORF">Osc7112_6667</name>
</gene>
<comment type="similarity">
    <text evidence="1">In the C-terminal section; belongs to the transposase 35 family.</text>
</comment>
<dbReference type="GO" id="GO:0003677">
    <property type="term" value="F:DNA binding"/>
    <property type="evidence" value="ECO:0007669"/>
    <property type="project" value="UniProtKB-KW"/>
</dbReference>
<dbReference type="EMBL" id="CP003616">
    <property type="protein sequence ID" value="AFZ10777.1"/>
    <property type="molecule type" value="Genomic_DNA"/>
</dbReference>
<dbReference type="InterPro" id="IPR010095">
    <property type="entry name" value="Cas12f1-like_TNB"/>
</dbReference>
<dbReference type="AlphaFoldDB" id="K9VTG1"/>
<evidence type="ECO:0000256" key="2">
    <source>
        <dbReference type="ARBA" id="ARBA00022578"/>
    </source>
</evidence>
<dbReference type="Pfam" id="PF01385">
    <property type="entry name" value="OrfB_IS605"/>
    <property type="match status" value="1"/>
</dbReference>
<dbReference type="PATRIC" id="fig|179408.3.peg.7979"/>
<dbReference type="KEGG" id="oni:Osc7112_6667"/>
<organism evidence="7 8">
    <name type="scientific">Phormidium nigroviride PCC 7112</name>
    <dbReference type="NCBI Taxonomy" id="179408"/>
    <lineage>
        <taxon>Bacteria</taxon>
        <taxon>Bacillati</taxon>
        <taxon>Cyanobacteriota</taxon>
        <taxon>Cyanophyceae</taxon>
        <taxon>Oscillatoriophycideae</taxon>
        <taxon>Oscillatoriales</taxon>
        <taxon>Oscillatoriaceae</taxon>
        <taxon>Phormidium</taxon>
    </lineage>
</organism>
<evidence type="ECO:0000313" key="7">
    <source>
        <dbReference type="EMBL" id="AFZ10777.1"/>
    </source>
</evidence>
<name>K9VTG1_9CYAN</name>
<accession>K9VTG1</accession>
<keyword evidence="7" id="KW-0614">Plasmid</keyword>
<keyword evidence="2" id="KW-0815">Transposition</keyword>
<dbReference type="OrthoDB" id="442799at2"/>
<dbReference type="Pfam" id="PF07282">
    <property type="entry name" value="Cas12f1-like_TNB"/>
    <property type="match status" value="1"/>
</dbReference>
<dbReference type="Proteomes" id="UP000010478">
    <property type="component" value="Plasmid pOSC7112.02"/>
</dbReference>
<dbReference type="HOGENOM" id="CLU_032903_16_0_3"/>
<dbReference type="GO" id="GO:0006310">
    <property type="term" value="P:DNA recombination"/>
    <property type="evidence" value="ECO:0007669"/>
    <property type="project" value="UniProtKB-KW"/>
</dbReference>